<name>A0A645HCH5_9ZZZZ</name>
<sequence>MYLRIGQKDAVAARDIIGIFDMDNATASHITRQTLAACEKERKIIAAGNDLPRSFIVCATREKPAQKRANGADKNKNTKICISQISPQTLQKRAETGVLDE</sequence>
<protein>
    <submittedName>
        <fullName evidence="1">Uncharacterized protein</fullName>
    </submittedName>
</protein>
<gene>
    <name evidence="1" type="ORF">SDC9_183939</name>
</gene>
<accession>A0A645HCH5</accession>
<dbReference type="AlphaFoldDB" id="A0A645HCH5"/>
<dbReference type="EMBL" id="VSSQ01090568">
    <property type="protein sequence ID" value="MPN36430.1"/>
    <property type="molecule type" value="Genomic_DNA"/>
</dbReference>
<comment type="caution">
    <text evidence="1">The sequence shown here is derived from an EMBL/GenBank/DDBJ whole genome shotgun (WGS) entry which is preliminary data.</text>
</comment>
<reference evidence="1" key="1">
    <citation type="submission" date="2019-08" db="EMBL/GenBank/DDBJ databases">
        <authorList>
            <person name="Kucharzyk K."/>
            <person name="Murdoch R.W."/>
            <person name="Higgins S."/>
            <person name="Loffler F."/>
        </authorList>
    </citation>
    <scope>NUCLEOTIDE SEQUENCE</scope>
</reference>
<evidence type="ECO:0000313" key="1">
    <source>
        <dbReference type="EMBL" id="MPN36430.1"/>
    </source>
</evidence>
<organism evidence="1">
    <name type="scientific">bioreactor metagenome</name>
    <dbReference type="NCBI Taxonomy" id="1076179"/>
    <lineage>
        <taxon>unclassified sequences</taxon>
        <taxon>metagenomes</taxon>
        <taxon>ecological metagenomes</taxon>
    </lineage>
</organism>
<proteinExistence type="predicted"/>